<dbReference type="NCBIfam" id="TIGR01221">
    <property type="entry name" value="rmlC"/>
    <property type="match status" value="1"/>
</dbReference>
<evidence type="ECO:0000256" key="4">
    <source>
        <dbReference type="ARBA" id="ARBA00019595"/>
    </source>
</evidence>
<comment type="caution">
    <text evidence="6">The sequence shown here is derived from an EMBL/GenBank/DDBJ whole genome shotgun (WGS) entry which is preliminary data.</text>
</comment>
<dbReference type="EMBL" id="JASJEV010000006">
    <property type="protein sequence ID" value="MDJ1158805.1"/>
    <property type="molecule type" value="Genomic_DNA"/>
</dbReference>
<dbReference type="RefSeq" id="WP_283740801.1">
    <property type="nucleotide sequence ID" value="NZ_JASJEV010000006.1"/>
</dbReference>
<dbReference type="EC" id="5.1.3.13" evidence="3 5"/>
<evidence type="ECO:0000256" key="1">
    <source>
        <dbReference type="ARBA" id="ARBA00001298"/>
    </source>
</evidence>
<keyword evidence="7" id="KW-1185">Reference proteome</keyword>
<sequence>MDIVSLDIPDVRLVRPRRHGDTRGWFMETWRRDRFAAQGITDDFVQDNRSFSARRGTVRGLHFQRPPHAQAKLVGALTGSLLDVVVDLRRSSPHYGRHLTVELSADEGTMLYVPVGFAHGFCTLSDATTVFYKVSDTYAPECDGGISWNDPALGIAWPVGVAEAVVSDKDRALPLLAELPPIFV</sequence>
<protein>
    <recommendedName>
        <fullName evidence="4 5">dTDP-4-dehydrorhamnose 3,5-epimerase</fullName>
        <ecNumber evidence="3 5">5.1.3.13</ecNumber>
    </recommendedName>
    <alternativeName>
        <fullName evidence="5">Thymidine diphospho-4-keto-rhamnose 3,5-epimerase</fullName>
    </alternativeName>
</protein>
<gene>
    <name evidence="6" type="primary">rfbC</name>
    <name evidence="6" type="ORF">QNA08_11230</name>
</gene>
<dbReference type="GO" id="GO:0008830">
    <property type="term" value="F:dTDP-4-dehydrorhamnose 3,5-epimerase activity"/>
    <property type="evidence" value="ECO:0007669"/>
    <property type="project" value="UniProtKB-EC"/>
</dbReference>
<evidence type="ECO:0000256" key="3">
    <source>
        <dbReference type="ARBA" id="ARBA00012098"/>
    </source>
</evidence>
<name>A0ABT7AHE7_9HYPH</name>
<evidence type="ECO:0000256" key="5">
    <source>
        <dbReference type="RuleBase" id="RU364069"/>
    </source>
</evidence>
<dbReference type="Pfam" id="PF00908">
    <property type="entry name" value="dTDP_sugar_isom"/>
    <property type="match status" value="1"/>
</dbReference>
<comment type="subunit">
    <text evidence="5">Homodimer.</text>
</comment>
<evidence type="ECO:0000256" key="2">
    <source>
        <dbReference type="ARBA" id="ARBA00001997"/>
    </source>
</evidence>
<dbReference type="Proteomes" id="UP001321492">
    <property type="component" value="Unassembled WGS sequence"/>
</dbReference>
<comment type="similarity">
    <text evidence="5">Belongs to the dTDP-4-dehydrorhamnose 3,5-epimerase family.</text>
</comment>
<dbReference type="PANTHER" id="PTHR21047:SF2">
    <property type="entry name" value="THYMIDINE DIPHOSPHO-4-KETO-RHAMNOSE 3,5-EPIMERASE"/>
    <property type="match status" value="1"/>
</dbReference>
<evidence type="ECO:0000313" key="7">
    <source>
        <dbReference type="Proteomes" id="UP001321492"/>
    </source>
</evidence>
<reference evidence="6 7" key="1">
    <citation type="submission" date="2023-05" db="EMBL/GenBank/DDBJ databases">
        <title>Chelatococcus sp. nov., a moderately thermophilic bacterium isolated from hot spring microbial mat.</title>
        <authorList>
            <person name="Hu C.-J."/>
            <person name="Li W.-J."/>
        </authorList>
    </citation>
    <scope>NUCLEOTIDE SEQUENCE [LARGE SCALE GENOMIC DNA]</scope>
    <source>
        <strain evidence="6 7">SYSU G07232</strain>
    </source>
</reference>
<comment type="function">
    <text evidence="2 5">Catalyzes the epimerization of the C3' and C5'positions of dTDP-6-deoxy-D-xylo-4-hexulose, forming dTDP-6-deoxy-L-lyxo-4-hexulose.</text>
</comment>
<dbReference type="InterPro" id="IPR000888">
    <property type="entry name" value="RmlC-like"/>
</dbReference>
<keyword evidence="5 6" id="KW-0413">Isomerase</keyword>
<comment type="pathway">
    <text evidence="5">Carbohydrate biosynthesis; dTDP-L-rhamnose biosynthesis.</text>
</comment>
<comment type="catalytic activity">
    <reaction evidence="1 5">
        <text>dTDP-4-dehydro-6-deoxy-alpha-D-glucose = dTDP-4-dehydro-beta-L-rhamnose</text>
        <dbReference type="Rhea" id="RHEA:16969"/>
        <dbReference type="ChEBI" id="CHEBI:57649"/>
        <dbReference type="ChEBI" id="CHEBI:62830"/>
        <dbReference type="EC" id="5.1.3.13"/>
    </reaction>
</comment>
<dbReference type="InterPro" id="IPR014710">
    <property type="entry name" value="RmlC-like_jellyroll"/>
</dbReference>
<dbReference type="CDD" id="cd00438">
    <property type="entry name" value="cupin_RmlC"/>
    <property type="match status" value="1"/>
</dbReference>
<organism evidence="6 7">
    <name type="scientific">Chelatococcus albus</name>
    <dbReference type="NCBI Taxonomy" id="3047466"/>
    <lineage>
        <taxon>Bacteria</taxon>
        <taxon>Pseudomonadati</taxon>
        <taxon>Pseudomonadota</taxon>
        <taxon>Alphaproteobacteria</taxon>
        <taxon>Hyphomicrobiales</taxon>
        <taxon>Chelatococcaceae</taxon>
        <taxon>Chelatococcus</taxon>
    </lineage>
</organism>
<evidence type="ECO:0000313" key="6">
    <source>
        <dbReference type="EMBL" id="MDJ1158805.1"/>
    </source>
</evidence>
<dbReference type="Gene3D" id="2.60.120.10">
    <property type="entry name" value="Jelly Rolls"/>
    <property type="match status" value="1"/>
</dbReference>
<dbReference type="PANTHER" id="PTHR21047">
    <property type="entry name" value="DTDP-6-DEOXY-D-GLUCOSE-3,5 EPIMERASE"/>
    <property type="match status" value="1"/>
</dbReference>
<proteinExistence type="inferred from homology"/>
<dbReference type="SUPFAM" id="SSF51182">
    <property type="entry name" value="RmlC-like cupins"/>
    <property type="match status" value="1"/>
</dbReference>
<dbReference type="InterPro" id="IPR011051">
    <property type="entry name" value="RmlC_Cupin_sf"/>
</dbReference>
<accession>A0ABT7AHE7</accession>